<evidence type="ECO:0000313" key="3">
    <source>
        <dbReference type="EMBL" id="EAQ89778.1"/>
    </source>
</evidence>
<protein>
    <recommendedName>
        <fullName evidence="5">Copper transporter</fullName>
    </recommendedName>
</protein>
<name>Q2H4L8_CHAGB</name>
<dbReference type="GeneID" id="4390885"/>
<organism evidence="3 4">
    <name type="scientific">Chaetomium globosum (strain ATCC 6205 / CBS 148.51 / DSM 1962 / NBRC 6347 / NRRL 1970)</name>
    <name type="common">Soil fungus</name>
    <dbReference type="NCBI Taxonomy" id="306901"/>
    <lineage>
        <taxon>Eukaryota</taxon>
        <taxon>Fungi</taxon>
        <taxon>Dikarya</taxon>
        <taxon>Ascomycota</taxon>
        <taxon>Pezizomycotina</taxon>
        <taxon>Sordariomycetes</taxon>
        <taxon>Sordariomycetidae</taxon>
        <taxon>Sordariales</taxon>
        <taxon>Chaetomiaceae</taxon>
        <taxon>Chaetomium</taxon>
    </lineage>
</organism>
<dbReference type="EMBL" id="CH408031">
    <property type="protein sequence ID" value="EAQ89778.1"/>
    <property type="molecule type" value="Genomic_DNA"/>
</dbReference>
<reference evidence="4" key="1">
    <citation type="journal article" date="2015" name="Genome Announc.">
        <title>Draft genome sequence of the cellulolytic fungus Chaetomium globosum.</title>
        <authorList>
            <person name="Cuomo C.A."/>
            <person name="Untereiner W.A."/>
            <person name="Ma L.-J."/>
            <person name="Grabherr M."/>
            <person name="Birren B.W."/>
        </authorList>
    </citation>
    <scope>NUCLEOTIDE SEQUENCE [LARGE SCALE GENOMIC DNA]</scope>
    <source>
        <strain evidence="4">ATCC 6205 / CBS 148.51 / DSM 1962 / NBRC 6347 / NRRL 1970</strain>
    </source>
</reference>
<dbReference type="OrthoDB" id="4575180at2759"/>
<dbReference type="InParanoid" id="Q2H4L8"/>
<gene>
    <name evidence="3" type="ORF">CHGG_06397</name>
</gene>
<feature type="region of interest" description="Disordered" evidence="1">
    <location>
        <begin position="1"/>
        <end position="30"/>
    </location>
</feature>
<dbReference type="AlphaFoldDB" id="Q2H4L8"/>
<sequence>MLSGTNGPSLARRDAFSGGRTPVTPPLRPPHLSHNIRFLWKRNSATRKIVGFPRARSTWAIGDKQMLPIALCLAFSAAQFAVCAPVPRDSMDSRDRISDREHDATPSSAWLVDNDHQGGAPAPNGENPQMLPRPKTHQLSLLRPLARHRMPNGETHRDPENDVMRLPHHVHDEHEHGHDHFGPPDLNSVGPPQPGMPCYQGQASHDRNDMLIVYLAAAFMVVVVVMEAWGGAFRRQALASHRQWSIRCQDHLKMRRTGSHWALKYELADGSSRTFSGTSLRLDDVAHWGSAYTVFLLTAL</sequence>
<feature type="region of interest" description="Disordered" evidence="1">
    <location>
        <begin position="88"/>
        <end position="133"/>
    </location>
</feature>
<keyword evidence="2" id="KW-0472">Membrane</keyword>
<accession>Q2H4L8</accession>
<keyword evidence="2" id="KW-1133">Transmembrane helix</keyword>
<evidence type="ECO:0000256" key="1">
    <source>
        <dbReference type="SAM" id="MobiDB-lite"/>
    </source>
</evidence>
<keyword evidence="4" id="KW-1185">Reference proteome</keyword>
<dbReference type="Proteomes" id="UP000001056">
    <property type="component" value="Unassembled WGS sequence"/>
</dbReference>
<dbReference type="RefSeq" id="XP_001222492.1">
    <property type="nucleotide sequence ID" value="XM_001222491.1"/>
</dbReference>
<dbReference type="HOGENOM" id="CLU_927497_0_0_1"/>
<feature type="transmembrane region" description="Helical" evidence="2">
    <location>
        <begin position="211"/>
        <end position="232"/>
    </location>
</feature>
<evidence type="ECO:0008006" key="5">
    <source>
        <dbReference type="Google" id="ProtNLM"/>
    </source>
</evidence>
<evidence type="ECO:0000313" key="4">
    <source>
        <dbReference type="Proteomes" id="UP000001056"/>
    </source>
</evidence>
<evidence type="ECO:0000256" key="2">
    <source>
        <dbReference type="SAM" id="Phobius"/>
    </source>
</evidence>
<dbReference type="eggNOG" id="ENOG502RJ8V">
    <property type="taxonomic scope" value="Eukaryota"/>
</dbReference>
<dbReference type="VEuPathDB" id="FungiDB:CHGG_06397"/>
<feature type="compositionally biased region" description="Basic and acidic residues" evidence="1">
    <location>
        <begin position="89"/>
        <end position="104"/>
    </location>
</feature>
<keyword evidence="2" id="KW-0812">Transmembrane</keyword>
<proteinExistence type="predicted"/>